<keyword evidence="5" id="KW-0804">Transcription</keyword>
<dbReference type="Pfam" id="PF25601">
    <property type="entry name" value="AAA_lid_14"/>
    <property type="match status" value="1"/>
</dbReference>
<dbReference type="Gene3D" id="3.40.50.300">
    <property type="entry name" value="P-loop containing nucleotide triphosphate hydrolases"/>
    <property type="match status" value="1"/>
</dbReference>
<dbReference type="STRING" id="1202724.AM493_01340"/>
<dbReference type="Gene3D" id="1.10.10.60">
    <property type="entry name" value="Homeodomain-like"/>
    <property type="match status" value="1"/>
</dbReference>
<dbReference type="SMART" id="SM00448">
    <property type="entry name" value="REC"/>
    <property type="match status" value="1"/>
</dbReference>
<dbReference type="EMBL" id="LIYD01000005">
    <property type="protein sequence ID" value="KOS04837.1"/>
    <property type="molecule type" value="Genomic_DNA"/>
</dbReference>
<keyword evidence="4" id="KW-0238">DNA-binding</keyword>
<dbReference type="SUPFAM" id="SSF52172">
    <property type="entry name" value="CheY-like"/>
    <property type="match status" value="1"/>
</dbReference>
<comment type="caution">
    <text evidence="9">The sequence shown here is derived from an EMBL/GenBank/DDBJ whole genome shotgun (WGS) entry which is preliminary data.</text>
</comment>
<dbReference type="SUPFAM" id="SSF46689">
    <property type="entry name" value="Homeodomain-like"/>
    <property type="match status" value="1"/>
</dbReference>
<evidence type="ECO:0000256" key="3">
    <source>
        <dbReference type="ARBA" id="ARBA00023015"/>
    </source>
</evidence>
<dbReference type="InterPro" id="IPR058031">
    <property type="entry name" value="AAA_lid_NorR"/>
</dbReference>
<dbReference type="PATRIC" id="fig|1202724.3.peg.273"/>
<evidence type="ECO:0000256" key="5">
    <source>
        <dbReference type="ARBA" id="ARBA00023163"/>
    </source>
</evidence>
<dbReference type="PROSITE" id="PS50110">
    <property type="entry name" value="RESPONSE_REGULATORY"/>
    <property type="match status" value="1"/>
</dbReference>
<dbReference type="Pfam" id="PF00158">
    <property type="entry name" value="Sigma54_activat"/>
    <property type="match status" value="1"/>
</dbReference>
<organism evidence="9 10">
    <name type="scientific">Flavobacterium akiainvivens</name>
    <dbReference type="NCBI Taxonomy" id="1202724"/>
    <lineage>
        <taxon>Bacteria</taxon>
        <taxon>Pseudomonadati</taxon>
        <taxon>Bacteroidota</taxon>
        <taxon>Flavobacteriia</taxon>
        <taxon>Flavobacteriales</taxon>
        <taxon>Flavobacteriaceae</taxon>
        <taxon>Flavobacterium</taxon>
    </lineage>
</organism>
<dbReference type="SMART" id="SM00382">
    <property type="entry name" value="AAA"/>
    <property type="match status" value="1"/>
</dbReference>
<dbReference type="RefSeq" id="WP_054405881.1">
    <property type="nucleotide sequence ID" value="NZ_FOYA01000004.1"/>
</dbReference>
<dbReference type="OrthoDB" id="9782110at2"/>
<dbReference type="PANTHER" id="PTHR32071:SF21">
    <property type="entry name" value="TRANSCRIPTIONAL REGULATORY PROTEIN FLGR"/>
    <property type="match status" value="1"/>
</dbReference>
<dbReference type="GO" id="GO:0005524">
    <property type="term" value="F:ATP binding"/>
    <property type="evidence" value="ECO:0007669"/>
    <property type="project" value="UniProtKB-KW"/>
</dbReference>
<evidence type="ECO:0000256" key="4">
    <source>
        <dbReference type="ARBA" id="ARBA00023125"/>
    </source>
</evidence>
<keyword evidence="10" id="KW-1185">Reference proteome</keyword>
<dbReference type="Pfam" id="PF00072">
    <property type="entry name" value="Response_reg"/>
    <property type="match status" value="1"/>
</dbReference>
<dbReference type="PANTHER" id="PTHR32071">
    <property type="entry name" value="TRANSCRIPTIONAL REGULATORY PROTEIN"/>
    <property type="match status" value="1"/>
</dbReference>
<dbReference type="AlphaFoldDB" id="A0A0M8MFR4"/>
<dbReference type="InterPro" id="IPR025943">
    <property type="entry name" value="Sigma_54_int_dom_ATP-bd_2"/>
</dbReference>
<keyword evidence="3" id="KW-0805">Transcription regulation</keyword>
<dbReference type="PROSITE" id="PS50045">
    <property type="entry name" value="SIGMA54_INTERACT_4"/>
    <property type="match status" value="1"/>
</dbReference>
<name>A0A0M8MFR4_9FLAO</name>
<evidence type="ECO:0000259" key="7">
    <source>
        <dbReference type="PROSITE" id="PS50045"/>
    </source>
</evidence>
<gene>
    <name evidence="9" type="ORF">AM493_01340</name>
</gene>
<dbReference type="PROSITE" id="PS00676">
    <property type="entry name" value="SIGMA54_INTERACT_2"/>
    <property type="match status" value="1"/>
</dbReference>
<keyword evidence="1" id="KW-0547">Nucleotide-binding</keyword>
<keyword evidence="2" id="KW-0067">ATP-binding</keyword>
<dbReference type="SUPFAM" id="SSF52540">
    <property type="entry name" value="P-loop containing nucleoside triphosphate hydrolases"/>
    <property type="match status" value="1"/>
</dbReference>
<dbReference type="CDD" id="cd17534">
    <property type="entry name" value="REC_DC-like"/>
    <property type="match status" value="1"/>
</dbReference>
<dbReference type="Proteomes" id="UP000037755">
    <property type="component" value="Unassembled WGS sequence"/>
</dbReference>
<feature type="domain" description="Response regulatory" evidence="8">
    <location>
        <begin position="2"/>
        <end position="116"/>
    </location>
</feature>
<evidence type="ECO:0000256" key="2">
    <source>
        <dbReference type="ARBA" id="ARBA00022840"/>
    </source>
</evidence>
<dbReference type="PROSITE" id="PS00688">
    <property type="entry name" value="SIGMA54_INTERACT_3"/>
    <property type="match status" value="1"/>
</dbReference>
<dbReference type="GO" id="GO:0003677">
    <property type="term" value="F:DNA binding"/>
    <property type="evidence" value="ECO:0007669"/>
    <property type="project" value="UniProtKB-KW"/>
</dbReference>
<dbReference type="CDD" id="cd00009">
    <property type="entry name" value="AAA"/>
    <property type="match status" value="1"/>
</dbReference>
<dbReference type="InterPro" id="IPR001789">
    <property type="entry name" value="Sig_transdc_resp-reg_receiver"/>
</dbReference>
<dbReference type="FunFam" id="3.40.50.300:FF:000006">
    <property type="entry name" value="DNA-binding transcriptional regulator NtrC"/>
    <property type="match status" value="1"/>
</dbReference>
<dbReference type="InterPro" id="IPR025944">
    <property type="entry name" value="Sigma_54_int_dom_CS"/>
</dbReference>
<feature type="modified residue" description="4-aspartylphosphate" evidence="6">
    <location>
        <position position="52"/>
    </location>
</feature>
<dbReference type="Gene3D" id="1.10.8.60">
    <property type="match status" value="1"/>
</dbReference>
<dbReference type="InterPro" id="IPR009057">
    <property type="entry name" value="Homeodomain-like_sf"/>
</dbReference>
<evidence type="ECO:0008006" key="11">
    <source>
        <dbReference type="Google" id="ProtNLM"/>
    </source>
</evidence>
<dbReference type="InterPro" id="IPR002078">
    <property type="entry name" value="Sigma_54_int"/>
</dbReference>
<proteinExistence type="predicted"/>
<sequence>MKVLIVEDQFIEAYDLQLTLERNGHSVTGIAASAQEAMASIEKNTPDLVCLDIFIKGAVNGIELAETLQALGIGFVFISANSGKTILDRAKVTNPYGFIIKPFREEDILTTIEIAGYRHNHKQEQLWEQRTNLQQRLNALDTSGKVLSEKLVQTGAVLQSYYPFDYLELGFNETGIKQALLRKGFSEYRFLSHNELPEINKPNPKSHSNLFENGGHDIYTGQAFTALCRSSARCRYIAETFGIRSLIVLTGTIAKSSFSLLICSRQPDYYNKQHVIMNDVVTAYFEKLFNARDLELTPVNKVSPKKQLTAHRHITGAFVGTNSKMLSVYDAATRVAPSDTSVLILGENGTGKEHVARYIHKLSSRAEKSFVAVNCAAIPANLAESILFGHEKGAFTGANERHIGKFELAENGTIFLDEIGEMPIELQVKLLRVLQENEIERVGGQKPIKINARIIAATNKNLEEEVSTGRFRIDLFYRLYVFPVNIPPLRERTEDIINLAGYFIEGYCKKLNRGLMKLSAAAAEQLIKYSWPGNVRQLEHAIQRAIIMTDGEIINELPLPKTTVTGHTALQEFAIDSVKTIQEMERDYIYHILKKCQGKVYGTGGAAELLNLPPSTLNSKMKKLGISSKFI</sequence>
<protein>
    <recommendedName>
        <fullName evidence="11">Fis family transcriptional regulator</fullName>
    </recommendedName>
</protein>
<evidence type="ECO:0000256" key="6">
    <source>
        <dbReference type="PROSITE-ProRule" id="PRU00169"/>
    </source>
</evidence>
<dbReference type="InterPro" id="IPR027417">
    <property type="entry name" value="P-loop_NTPase"/>
</dbReference>
<reference evidence="9 10" key="1">
    <citation type="submission" date="2015-08" db="EMBL/GenBank/DDBJ databases">
        <title>Whole genome sequence of Flavobacterium akiainvivens IK-1T, from decaying Wikstroemia oahuensis, an endemic Hawaiian shrub.</title>
        <authorList>
            <person name="Wan X."/>
            <person name="Hou S."/>
            <person name="Saito J."/>
            <person name="Donachie S."/>
        </authorList>
    </citation>
    <scope>NUCLEOTIDE SEQUENCE [LARGE SCALE GENOMIC DNA]</scope>
    <source>
        <strain evidence="9 10">IK-1</strain>
    </source>
</reference>
<dbReference type="GO" id="GO:0000160">
    <property type="term" value="P:phosphorelay signal transduction system"/>
    <property type="evidence" value="ECO:0007669"/>
    <property type="project" value="InterPro"/>
</dbReference>
<evidence type="ECO:0000313" key="9">
    <source>
        <dbReference type="EMBL" id="KOS04837.1"/>
    </source>
</evidence>
<evidence type="ECO:0000256" key="1">
    <source>
        <dbReference type="ARBA" id="ARBA00022741"/>
    </source>
</evidence>
<evidence type="ECO:0000313" key="10">
    <source>
        <dbReference type="Proteomes" id="UP000037755"/>
    </source>
</evidence>
<dbReference type="GO" id="GO:0006355">
    <property type="term" value="P:regulation of DNA-templated transcription"/>
    <property type="evidence" value="ECO:0007669"/>
    <property type="project" value="InterPro"/>
</dbReference>
<evidence type="ECO:0000259" key="8">
    <source>
        <dbReference type="PROSITE" id="PS50110"/>
    </source>
</evidence>
<accession>A0A0M8MFR4</accession>
<dbReference type="InterPro" id="IPR003593">
    <property type="entry name" value="AAA+_ATPase"/>
</dbReference>
<feature type="domain" description="Sigma-54 factor interaction" evidence="7">
    <location>
        <begin position="318"/>
        <end position="547"/>
    </location>
</feature>
<keyword evidence="6" id="KW-0597">Phosphoprotein</keyword>
<dbReference type="InterPro" id="IPR011006">
    <property type="entry name" value="CheY-like_superfamily"/>
</dbReference>
<dbReference type="Gene3D" id="3.40.50.2300">
    <property type="match status" value="1"/>
</dbReference>